<protein>
    <submittedName>
        <fullName evidence="1">Nrap protein</fullName>
    </submittedName>
</protein>
<reference evidence="1" key="1">
    <citation type="journal article" date="2021" name="New Phytol.">
        <title>Evolutionary innovations through gain and loss of genes in the ectomycorrhizal Boletales.</title>
        <authorList>
            <person name="Wu G."/>
            <person name="Miyauchi S."/>
            <person name="Morin E."/>
            <person name="Kuo A."/>
            <person name="Drula E."/>
            <person name="Varga T."/>
            <person name="Kohler A."/>
            <person name="Feng B."/>
            <person name="Cao Y."/>
            <person name="Lipzen A."/>
            <person name="Daum C."/>
            <person name="Hundley H."/>
            <person name="Pangilinan J."/>
            <person name="Johnson J."/>
            <person name="Barry K."/>
            <person name="LaButti K."/>
            <person name="Ng V."/>
            <person name="Ahrendt S."/>
            <person name="Min B."/>
            <person name="Choi I.G."/>
            <person name="Park H."/>
            <person name="Plett J.M."/>
            <person name="Magnuson J."/>
            <person name="Spatafora J.W."/>
            <person name="Nagy L.G."/>
            <person name="Henrissat B."/>
            <person name="Grigoriev I.V."/>
            <person name="Yang Z.L."/>
            <person name="Xu J."/>
            <person name="Martin F.M."/>
        </authorList>
    </citation>
    <scope>NUCLEOTIDE SEQUENCE</scope>
    <source>
        <strain evidence="1">KUC20120723A-06</strain>
    </source>
</reference>
<dbReference type="EMBL" id="MU266474">
    <property type="protein sequence ID" value="KAH7922733.1"/>
    <property type="molecule type" value="Genomic_DNA"/>
</dbReference>
<keyword evidence="2" id="KW-1185">Reference proteome</keyword>
<sequence>MALNLKRKREKAAAASNKKRHHSLTHLGSEDASPIDASHPSEEETPDDNSSAGEEGAEEIPVGDNAHESHGADHKSKKPPTGEELRVIKDAAELYRSGSFKLQIDALLPHVRPKESRKPPLDRFLHSLHAFLVSLPSLPAQNPIVAAQNLAKQGVAVPYALPLPTRESKWRVEFEKPSDVTIVGTWANQLSVKQKDGVQFGVDVAIEMPSTLFQEKDYLDGRFFHKRSFYLATIAAAISTSMSTDVFYDAAQGDPRLSVLVLRPRNDGSQNDFSKLHAEVRIIPTLPPSSPIPLHRLSPAHSNVRLSAEAGRQQAATPLYNSTILLSTFPKSELLFTHQLKESSPAFRDAHTLLRVWAHQRGYGGGSNICVRGFEGKGSWWSSLLGLLVTGEESSQANGKKASQRRPLGRGLSSYQLFRAALDFLGNPPAKHNFADNAVFVKATNGHRFPPEEYAAHHPAVFVDPTSTVNLLAGVPLSSLESLMHDARKTLEQLNGSSANEDVFAEVFLKDQCHLSTRFDAVIRVDLSRTSPSLSALAVMDHGSFDSALLSEVSAILRRGLGDRTQAITILHPSSAVRAISETQPGRLSRIHIGLNYNPEHAFRLVDHGPSAEEQQSEEATRFRELWGEKAELRRFKDGRILESVVWEVKTSDERAHIPATIVRHLLHRHFGIAADDIQTLQTPFDALLRLPDDVVQLHQNSGSLGGFKAAISAFDDVVKKLKALDDQLPLALLNISPVSEYLRYTSAYSPLPIPTSTALAVPESLRYLPAIEIILEFEKSSKWPDDLHAIQKIKLAFFESIATALMASSPGIKASVVVGDLRTSGVQDQAGLEIVTSQGWAFLARIWHDREATLLDRIINSNKNPLRPVLSDTSFGKERREANEARDLYTRRFIHAPRHHRAVANLCHHFSAYSGAVRLVKRWLASHWLLQGHVSEEAVEILCAKFFVGTSGIGASSTENAPTVPKSKERAFALVVEFLKDWKWEEPLFVPLYESSDGSSIPEVHALGSKQGVWTISTAEDKGGRMWTSSGPDAVAAQRVRSLARAAWNIMQKTDAEYYDVKGLFNPLDDYHILIELDPSVLPRYYHCFNANPRIWSRSGDASGRRDGSPFRIGFDPAKLFIEDLERTFAETLKFFYDPYGGDRIGAVWLPAVDKARPFRALGGFSSIPLPTEKSKDKALVTLNKQSILDEIERMGAGLVVKITTRQQ</sequence>
<dbReference type="Proteomes" id="UP000790709">
    <property type="component" value="Unassembled WGS sequence"/>
</dbReference>
<gene>
    <name evidence="1" type="ORF">BV22DRAFT_1131194</name>
</gene>
<evidence type="ECO:0000313" key="1">
    <source>
        <dbReference type="EMBL" id="KAH7922733.1"/>
    </source>
</evidence>
<name>A0ACB8BCN6_9AGAM</name>
<proteinExistence type="predicted"/>
<accession>A0ACB8BCN6</accession>
<evidence type="ECO:0000313" key="2">
    <source>
        <dbReference type="Proteomes" id="UP000790709"/>
    </source>
</evidence>
<organism evidence="1 2">
    <name type="scientific">Leucogyrophana mollusca</name>
    <dbReference type="NCBI Taxonomy" id="85980"/>
    <lineage>
        <taxon>Eukaryota</taxon>
        <taxon>Fungi</taxon>
        <taxon>Dikarya</taxon>
        <taxon>Basidiomycota</taxon>
        <taxon>Agaricomycotina</taxon>
        <taxon>Agaricomycetes</taxon>
        <taxon>Agaricomycetidae</taxon>
        <taxon>Boletales</taxon>
        <taxon>Boletales incertae sedis</taxon>
        <taxon>Leucogyrophana</taxon>
    </lineage>
</organism>
<comment type="caution">
    <text evidence="1">The sequence shown here is derived from an EMBL/GenBank/DDBJ whole genome shotgun (WGS) entry which is preliminary data.</text>
</comment>